<dbReference type="Gene3D" id="3.30.420.10">
    <property type="entry name" value="Ribonuclease H-like superfamily/Ribonuclease H"/>
    <property type="match status" value="1"/>
</dbReference>
<evidence type="ECO:0008006" key="3">
    <source>
        <dbReference type="Google" id="ProtNLM"/>
    </source>
</evidence>
<dbReference type="OMA" id="MENMMAR"/>
<reference evidence="1 2" key="1">
    <citation type="journal article" date="2010" name="Science">
        <title>Genomic comparison of the ants Camponotus floridanus and Harpegnathos saltator.</title>
        <authorList>
            <person name="Bonasio R."/>
            <person name="Zhang G."/>
            <person name="Ye C."/>
            <person name="Mutti N.S."/>
            <person name="Fang X."/>
            <person name="Qin N."/>
            <person name="Donahue G."/>
            <person name="Yang P."/>
            <person name="Li Q."/>
            <person name="Li C."/>
            <person name="Zhang P."/>
            <person name="Huang Z."/>
            <person name="Berger S.L."/>
            <person name="Reinberg D."/>
            <person name="Wang J."/>
            <person name="Liebig J."/>
        </authorList>
    </citation>
    <scope>NUCLEOTIDE SEQUENCE [LARGE SCALE GENOMIC DNA]</scope>
    <source>
        <strain evidence="2">C129</strain>
    </source>
</reference>
<dbReference type="AlphaFoldDB" id="E2AVQ8"/>
<keyword evidence="2" id="KW-1185">Reference proteome</keyword>
<dbReference type="InterPro" id="IPR036397">
    <property type="entry name" value="RNaseH_sf"/>
</dbReference>
<gene>
    <name evidence="1" type="ORF">EAG_00108</name>
</gene>
<organism evidence="2">
    <name type="scientific">Camponotus floridanus</name>
    <name type="common">Florida carpenter ant</name>
    <dbReference type="NCBI Taxonomy" id="104421"/>
    <lineage>
        <taxon>Eukaryota</taxon>
        <taxon>Metazoa</taxon>
        <taxon>Ecdysozoa</taxon>
        <taxon>Arthropoda</taxon>
        <taxon>Hexapoda</taxon>
        <taxon>Insecta</taxon>
        <taxon>Pterygota</taxon>
        <taxon>Neoptera</taxon>
        <taxon>Endopterygota</taxon>
        <taxon>Hymenoptera</taxon>
        <taxon>Apocrita</taxon>
        <taxon>Aculeata</taxon>
        <taxon>Formicoidea</taxon>
        <taxon>Formicidae</taxon>
        <taxon>Formicinae</taxon>
        <taxon>Camponotus</taxon>
    </lineage>
</organism>
<dbReference type="PANTHER" id="PTHR47326">
    <property type="entry name" value="TRANSPOSABLE ELEMENT TC3 TRANSPOSASE-LIKE PROTEIN"/>
    <property type="match status" value="1"/>
</dbReference>
<name>E2AVQ8_CAMFO</name>
<evidence type="ECO:0000313" key="1">
    <source>
        <dbReference type="EMBL" id="EFN62481.1"/>
    </source>
</evidence>
<evidence type="ECO:0000313" key="2">
    <source>
        <dbReference type="Proteomes" id="UP000000311"/>
    </source>
</evidence>
<proteinExistence type="predicted"/>
<dbReference type="PANTHER" id="PTHR47326:SF1">
    <property type="entry name" value="HTH PSQ-TYPE DOMAIN-CONTAINING PROTEIN"/>
    <property type="match status" value="1"/>
</dbReference>
<feature type="non-terminal residue" evidence="1">
    <location>
        <position position="88"/>
    </location>
</feature>
<feature type="non-terminal residue" evidence="1">
    <location>
        <position position="1"/>
    </location>
</feature>
<dbReference type="OrthoDB" id="9986793at2759"/>
<dbReference type="Proteomes" id="UP000000311">
    <property type="component" value="Unassembled WGS sequence"/>
</dbReference>
<protein>
    <recommendedName>
        <fullName evidence="3">Transposable element Tc3 transposase</fullName>
    </recommendedName>
</protein>
<dbReference type="EMBL" id="GL443179">
    <property type="protein sequence ID" value="EFN62481.1"/>
    <property type="molecule type" value="Genomic_DNA"/>
</dbReference>
<dbReference type="InParanoid" id="E2AVQ8"/>
<dbReference type="GO" id="GO:0003676">
    <property type="term" value="F:nucleic acid binding"/>
    <property type="evidence" value="ECO:0007669"/>
    <property type="project" value="InterPro"/>
</dbReference>
<sequence>ENMMARIDNNPNFHFNIVFSDESTFQLDGTLNRHNCRYWDNENPHWKRENNTQYPEKLNVWAGILNDQIIGPFLIEGNLNSEQYEDML</sequence>
<accession>E2AVQ8</accession>